<dbReference type="InterPro" id="IPR021147">
    <property type="entry name" value="DUF697"/>
</dbReference>
<protein>
    <submittedName>
        <fullName evidence="8">Inner membrane protein</fullName>
    </submittedName>
</protein>
<evidence type="ECO:0000313" key="9">
    <source>
        <dbReference type="Proteomes" id="UP000254465"/>
    </source>
</evidence>
<proteinExistence type="inferred from homology"/>
<dbReference type="GO" id="GO:0005886">
    <property type="term" value="C:plasma membrane"/>
    <property type="evidence" value="ECO:0007669"/>
    <property type="project" value="UniProtKB-SubCell"/>
</dbReference>
<evidence type="ECO:0000256" key="1">
    <source>
        <dbReference type="ARBA" id="ARBA00004429"/>
    </source>
</evidence>
<organism evidence="8 9">
    <name type="scientific">Avibacterium paragallinarum</name>
    <name type="common">Haemophilus gallinarum</name>
    <dbReference type="NCBI Taxonomy" id="728"/>
    <lineage>
        <taxon>Bacteria</taxon>
        <taxon>Pseudomonadati</taxon>
        <taxon>Pseudomonadota</taxon>
        <taxon>Gammaproteobacteria</taxon>
        <taxon>Pasteurellales</taxon>
        <taxon>Pasteurellaceae</taxon>
        <taxon>Avibacterium</taxon>
    </lineage>
</organism>
<evidence type="ECO:0000313" key="8">
    <source>
        <dbReference type="EMBL" id="STO72352.1"/>
    </source>
</evidence>
<gene>
    <name evidence="8" type="primary">ycjF</name>
    <name evidence="8" type="ORF">NCTC11296_02276</name>
</gene>
<dbReference type="GeneID" id="66255295"/>
<name>A0A0F5ESQ5_AVIPA</name>
<dbReference type="InterPro" id="IPR006507">
    <property type="entry name" value="UPF0283"/>
</dbReference>
<sequence length="346" mass="39273">MKKEIFHTPFQEGESSSLIPKQTFDQSDLTMEAELKIDSEMADEVSTQFTQIVQSGLSWWKKWLIGSMLFFLVGVVAQSIQWLIDSWQNHQWIYFSFACASCTILALGGVAIANECYKLIKLKRRMRLQERSQNLLTESAVVFCQDFSIQDIEEAKKICDELTNILEIPQDAQSLICWKARISDGLSASEIMYMFSQTVLTSIDLEAKKLVSKNAIESAIAVAVSPLAVVDMLFVAWRNIHLINQLAKLYHIELGYFSRLRLFRMVLGNMVFAGATEMVKEMGIDWLSQDISAKLSGRLAQGIGVGILTARLGIKAMEFCRPLPFTKEEKPHLKHIYKEILSNLKQ</sequence>
<evidence type="ECO:0000256" key="2">
    <source>
        <dbReference type="ARBA" id="ARBA00008255"/>
    </source>
</evidence>
<keyword evidence="4" id="KW-0997">Cell inner membrane</keyword>
<evidence type="ECO:0000256" key="7">
    <source>
        <dbReference type="ARBA" id="ARBA00023136"/>
    </source>
</evidence>
<dbReference type="AlphaFoldDB" id="A0A0F5ESQ5"/>
<keyword evidence="7" id="KW-0472">Membrane</keyword>
<accession>A0A0F5ESQ5</accession>
<dbReference type="Pfam" id="PF05128">
    <property type="entry name" value="DUF697"/>
    <property type="match status" value="1"/>
</dbReference>
<evidence type="ECO:0000256" key="6">
    <source>
        <dbReference type="ARBA" id="ARBA00022989"/>
    </source>
</evidence>
<dbReference type="NCBIfam" id="TIGR01620">
    <property type="entry name" value="hyp_HI0043"/>
    <property type="match status" value="1"/>
</dbReference>
<dbReference type="RefSeq" id="WP_017806975.1">
    <property type="nucleotide sequence ID" value="NZ_CP050316.1"/>
</dbReference>
<evidence type="ECO:0000256" key="3">
    <source>
        <dbReference type="ARBA" id="ARBA00022475"/>
    </source>
</evidence>
<keyword evidence="6" id="KW-1133">Transmembrane helix</keyword>
<reference evidence="8 9" key="1">
    <citation type="submission" date="2018-06" db="EMBL/GenBank/DDBJ databases">
        <authorList>
            <consortium name="Pathogen Informatics"/>
            <person name="Doyle S."/>
        </authorList>
    </citation>
    <scope>NUCLEOTIDE SEQUENCE [LARGE SCALE GENOMIC DNA]</scope>
    <source>
        <strain evidence="8 9">NCTC11296</strain>
    </source>
</reference>
<keyword evidence="3" id="KW-1003">Cell membrane</keyword>
<dbReference type="Proteomes" id="UP000254465">
    <property type="component" value="Unassembled WGS sequence"/>
</dbReference>
<evidence type="ECO:0000256" key="4">
    <source>
        <dbReference type="ARBA" id="ARBA00022519"/>
    </source>
</evidence>
<dbReference type="PANTHER" id="PTHR39342">
    <property type="entry name" value="UPF0283 MEMBRANE PROTEIN YCJF"/>
    <property type="match status" value="1"/>
</dbReference>
<evidence type="ECO:0000256" key="5">
    <source>
        <dbReference type="ARBA" id="ARBA00022692"/>
    </source>
</evidence>
<dbReference type="PANTHER" id="PTHR39342:SF1">
    <property type="entry name" value="UPF0283 MEMBRANE PROTEIN YCJF"/>
    <property type="match status" value="1"/>
</dbReference>
<comment type="subcellular location">
    <subcellularLocation>
        <location evidence="1">Cell inner membrane</location>
        <topology evidence="1">Multi-pass membrane protein</topology>
    </subcellularLocation>
</comment>
<dbReference type="EMBL" id="UGHK01000002">
    <property type="protein sequence ID" value="STO72352.1"/>
    <property type="molecule type" value="Genomic_DNA"/>
</dbReference>
<keyword evidence="5" id="KW-0812">Transmembrane</keyword>
<comment type="similarity">
    <text evidence="2">Belongs to the UPF0283 family.</text>
</comment>